<reference evidence="19 20" key="1">
    <citation type="journal article" date="2017" name="Nat. Ecol. Evol.">
        <title>Scallop genome provides insights into evolution of bilaterian karyotype and development.</title>
        <authorList>
            <person name="Wang S."/>
            <person name="Zhang J."/>
            <person name="Jiao W."/>
            <person name="Li J."/>
            <person name="Xun X."/>
            <person name="Sun Y."/>
            <person name="Guo X."/>
            <person name="Huan P."/>
            <person name="Dong B."/>
            <person name="Zhang L."/>
            <person name="Hu X."/>
            <person name="Sun X."/>
            <person name="Wang J."/>
            <person name="Zhao C."/>
            <person name="Wang Y."/>
            <person name="Wang D."/>
            <person name="Huang X."/>
            <person name="Wang R."/>
            <person name="Lv J."/>
            <person name="Li Y."/>
            <person name="Zhang Z."/>
            <person name="Liu B."/>
            <person name="Lu W."/>
            <person name="Hui Y."/>
            <person name="Liang J."/>
            <person name="Zhou Z."/>
            <person name="Hou R."/>
            <person name="Li X."/>
            <person name="Liu Y."/>
            <person name="Li H."/>
            <person name="Ning X."/>
            <person name="Lin Y."/>
            <person name="Zhao L."/>
            <person name="Xing Q."/>
            <person name="Dou J."/>
            <person name="Li Y."/>
            <person name="Mao J."/>
            <person name="Guo H."/>
            <person name="Dou H."/>
            <person name="Li T."/>
            <person name="Mu C."/>
            <person name="Jiang W."/>
            <person name="Fu Q."/>
            <person name="Fu X."/>
            <person name="Miao Y."/>
            <person name="Liu J."/>
            <person name="Yu Q."/>
            <person name="Li R."/>
            <person name="Liao H."/>
            <person name="Li X."/>
            <person name="Kong Y."/>
            <person name="Jiang Z."/>
            <person name="Chourrout D."/>
            <person name="Li R."/>
            <person name="Bao Z."/>
        </authorList>
    </citation>
    <scope>NUCLEOTIDE SEQUENCE [LARGE SCALE GENOMIC DNA]</scope>
    <source>
        <strain evidence="19 20">PY_sf001</strain>
    </source>
</reference>
<protein>
    <recommendedName>
        <fullName evidence="3 15">Guanylate cyclase</fullName>
        <ecNumber evidence="3 15">4.6.1.2</ecNumber>
    </recommendedName>
</protein>
<dbReference type="GO" id="GO:0005524">
    <property type="term" value="F:ATP binding"/>
    <property type="evidence" value="ECO:0007669"/>
    <property type="project" value="InterPro"/>
</dbReference>
<comment type="catalytic activity">
    <reaction evidence="1 15">
        <text>GTP = 3',5'-cyclic GMP + diphosphate</text>
        <dbReference type="Rhea" id="RHEA:13665"/>
        <dbReference type="ChEBI" id="CHEBI:33019"/>
        <dbReference type="ChEBI" id="CHEBI:37565"/>
        <dbReference type="ChEBI" id="CHEBI:57746"/>
        <dbReference type="EC" id="4.6.1.2"/>
    </reaction>
</comment>
<evidence type="ECO:0000259" key="17">
    <source>
        <dbReference type="PROSITE" id="PS50011"/>
    </source>
</evidence>
<dbReference type="PANTHER" id="PTHR11920">
    <property type="entry name" value="GUANYLYL CYCLASE"/>
    <property type="match status" value="1"/>
</dbReference>
<dbReference type="GO" id="GO:0007168">
    <property type="term" value="P:receptor guanylyl cyclase signaling pathway"/>
    <property type="evidence" value="ECO:0007669"/>
    <property type="project" value="TreeGrafter"/>
</dbReference>
<evidence type="ECO:0000256" key="12">
    <source>
        <dbReference type="ARBA" id="ARBA00023239"/>
    </source>
</evidence>
<evidence type="ECO:0000313" key="19">
    <source>
        <dbReference type="EMBL" id="OWF46460.1"/>
    </source>
</evidence>
<dbReference type="InterPro" id="IPR001054">
    <property type="entry name" value="A/G_cyclase"/>
</dbReference>
<proteinExistence type="inferred from homology"/>
<comment type="subcellular location">
    <subcellularLocation>
        <location evidence="2">Membrane</location>
        <topology evidence="2">Single-pass type I membrane protein</topology>
    </subcellularLocation>
</comment>
<keyword evidence="10" id="KW-0675">Receptor</keyword>
<comment type="caution">
    <text evidence="19">The sequence shown here is derived from an EMBL/GenBank/DDBJ whole genome shotgun (WGS) entry which is preliminary data.</text>
</comment>
<evidence type="ECO:0000256" key="2">
    <source>
        <dbReference type="ARBA" id="ARBA00004479"/>
    </source>
</evidence>
<evidence type="ECO:0000256" key="8">
    <source>
        <dbReference type="ARBA" id="ARBA00023134"/>
    </source>
</evidence>
<dbReference type="Pfam" id="PF01094">
    <property type="entry name" value="ANF_receptor"/>
    <property type="match status" value="1"/>
</dbReference>
<evidence type="ECO:0000256" key="7">
    <source>
        <dbReference type="ARBA" id="ARBA00022989"/>
    </source>
</evidence>
<accession>A0A210QCM5</accession>
<dbReference type="PROSITE" id="PS50011">
    <property type="entry name" value="PROTEIN_KINASE_DOM"/>
    <property type="match status" value="1"/>
</dbReference>
<dbReference type="InterPro" id="IPR001828">
    <property type="entry name" value="ANF_lig-bd_rcpt"/>
</dbReference>
<dbReference type="GO" id="GO:0035556">
    <property type="term" value="P:intracellular signal transduction"/>
    <property type="evidence" value="ECO:0007669"/>
    <property type="project" value="InterPro"/>
</dbReference>
<evidence type="ECO:0000256" key="13">
    <source>
        <dbReference type="ARBA" id="ARBA00023293"/>
    </source>
</evidence>
<dbReference type="EC" id="4.6.1.2" evidence="3 15"/>
<keyword evidence="7" id="KW-1133">Transmembrane helix</keyword>
<dbReference type="InterPro" id="IPR000719">
    <property type="entry name" value="Prot_kinase_dom"/>
</dbReference>
<dbReference type="GO" id="GO:0004383">
    <property type="term" value="F:guanylate cyclase activity"/>
    <property type="evidence" value="ECO:0007669"/>
    <property type="project" value="UniProtKB-EC"/>
</dbReference>
<evidence type="ECO:0000256" key="3">
    <source>
        <dbReference type="ARBA" id="ARBA00012202"/>
    </source>
</evidence>
<keyword evidence="8" id="KW-0342">GTP-binding</keyword>
<keyword evidence="11" id="KW-0325">Glycoprotein</keyword>
<dbReference type="InterPro" id="IPR029787">
    <property type="entry name" value="Nucleotide_cyclase"/>
</dbReference>
<keyword evidence="4" id="KW-0812">Transmembrane</keyword>
<dbReference type="CDD" id="cd07302">
    <property type="entry name" value="CHD"/>
    <property type="match status" value="1"/>
</dbReference>
<evidence type="ECO:0000256" key="10">
    <source>
        <dbReference type="ARBA" id="ARBA00023170"/>
    </source>
</evidence>
<name>A0A210QCM5_MIZYE</name>
<organism evidence="19 20">
    <name type="scientific">Mizuhopecten yessoensis</name>
    <name type="common">Japanese scallop</name>
    <name type="synonym">Patinopecten yessoensis</name>
    <dbReference type="NCBI Taxonomy" id="6573"/>
    <lineage>
        <taxon>Eukaryota</taxon>
        <taxon>Metazoa</taxon>
        <taxon>Spiralia</taxon>
        <taxon>Lophotrochozoa</taxon>
        <taxon>Mollusca</taxon>
        <taxon>Bivalvia</taxon>
        <taxon>Autobranchia</taxon>
        <taxon>Pteriomorphia</taxon>
        <taxon>Pectinida</taxon>
        <taxon>Pectinoidea</taxon>
        <taxon>Pectinidae</taxon>
        <taxon>Mizuhopecten</taxon>
    </lineage>
</organism>
<evidence type="ECO:0000256" key="1">
    <source>
        <dbReference type="ARBA" id="ARBA00001436"/>
    </source>
</evidence>
<dbReference type="STRING" id="6573.A0A210QCM5"/>
<dbReference type="GO" id="GO:0004016">
    <property type="term" value="F:adenylate cyclase activity"/>
    <property type="evidence" value="ECO:0007669"/>
    <property type="project" value="TreeGrafter"/>
</dbReference>
<dbReference type="PROSITE" id="PS50125">
    <property type="entry name" value="GUANYLATE_CYCLASE_2"/>
    <property type="match status" value="1"/>
</dbReference>
<comment type="similarity">
    <text evidence="14">Belongs to the adenylyl cyclase class-4/guanylyl cyclase family.</text>
</comment>
<dbReference type="Proteomes" id="UP000242188">
    <property type="component" value="Unassembled WGS sequence"/>
</dbReference>
<dbReference type="FunFam" id="3.30.70.1230:FF:000004">
    <property type="entry name" value="Guanylate cyclase"/>
    <property type="match status" value="1"/>
</dbReference>
<evidence type="ECO:0000256" key="14">
    <source>
        <dbReference type="RuleBase" id="RU000405"/>
    </source>
</evidence>
<dbReference type="Gene3D" id="6.10.250.780">
    <property type="match status" value="1"/>
</dbReference>
<keyword evidence="5" id="KW-0732">Signal</keyword>
<dbReference type="InterPro" id="IPR018297">
    <property type="entry name" value="A/G_cyclase_CS"/>
</dbReference>
<dbReference type="OrthoDB" id="1890790at2759"/>
<evidence type="ECO:0000256" key="6">
    <source>
        <dbReference type="ARBA" id="ARBA00022741"/>
    </source>
</evidence>
<evidence type="ECO:0000256" key="4">
    <source>
        <dbReference type="ARBA" id="ARBA00022692"/>
    </source>
</evidence>
<keyword evidence="20" id="KW-1185">Reference proteome</keyword>
<dbReference type="EMBL" id="NEDP02004182">
    <property type="protein sequence ID" value="OWF46460.1"/>
    <property type="molecule type" value="Genomic_DNA"/>
</dbReference>
<feature type="domain" description="Protein kinase" evidence="17">
    <location>
        <begin position="511"/>
        <end position="784"/>
    </location>
</feature>
<evidence type="ECO:0000259" key="18">
    <source>
        <dbReference type="PROSITE" id="PS50125"/>
    </source>
</evidence>
<dbReference type="PROSITE" id="PS00452">
    <property type="entry name" value="GUANYLATE_CYCLASE_1"/>
    <property type="match status" value="1"/>
</dbReference>
<dbReference type="FunFam" id="1.10.510.10:FF:000420">
    <property type="entry name" value="Guanylate cyclase"/>
    <property type="match status" value="1"/>
</dbReference>
<dbReference type="SUPFAM" id="SSF53822">
    <property type="entry name" value="Periplasmic binding protein-like I"/>
    <property type="match status" value="1"/>
</dbReference>
<feature type="compositionally biased region" description="Basic and acidic residues" evidence="16">
    <location>
        <begin position="1040"/>
        <end position="1064"/>
    </location>
</feature>
<keyword evidence="6" id="KW-0547">Nucleotide-binding</keyword>
<dbReference type="Pfam" id="PF07714">
    <property type="entry name" value="PK_Tyr_Ser-Thr"/>
    <property type="match status" value="1"/>
</dbReference>
<dbReference type="Gene3D" id="3.30.70.1230">
    <property type="entry name" value="Nucleotide cyclase"/>
    <property type="match status" value="1"/>
</dbReference>
<dbReference type="Gene3D" id="3.40.50.2300">
    <property type="match status" value="2"/>
</dbReference>
<dbReference type="GO" id="GO:0005886">
    <property type="term" value="C:plasma membrane"/>
    <property type="evidence" value="ECO:0007669"/>
    <property type="project" value="TreeGrafter"/>
</dbReference>
<dbReference type="InterPro" id="IPR001245">
    <property type="entry name" value="Ser-Thr/Tyr_kinase_cat_dom"/>
</dbReference>
<dbReference type="InterPro" id="IPR050401">
    <property type="entry name" value="Cyclic_nucleotide_synthase"/>
</dbReference>
<dbReference type="GO" id="GO:0005525">
    <property type="term" value="F:GTP binding"/>
    <property type="evidence" value="ECO:0007669"/>
    <property type="project" value="UniProtKB-KW"/>
</dbReference>
<keyword evidence="12 14" id="KW-0456">Lyase</keyword>
<dbReference type="SUPFAM" id="SSF56112">
    <property type="entry name" value="Protein kinase-like (PK-like)"/>
    <property type="match status" value="1"/>
</dbReference>
<dbReference type="PANTHER" id="PTHR11920:SF501">
    <property type="entry name" value="GUANYLATE CYCLASE 32E"/>
    <property type="match status" value="1"/>
</dbReference>
<sequence length="1166" mass="132893">MSFLTSVWGQGQGKWIGGAYFQAMKDVNTKTKLLPGYSMETLFADTQEDTMDSLQAMTDQYMNGTFGFIGPDGTCAIEATVATAWNLPMISYGCHDFAMSRVPHVTRLQSTFIQIQPSTSKVSKSILAVLQYFKWRTVTMVVGTSDVWNQTACSLQQMTSDHDIKVTQKVYFKEPYPSNTNFPAIVEKTYRRTRIYIFLGDYYALIDFARAIDRKPETNTGEYVIIARAADDRPYNTEDHNFFIKTPFEVNVTEECVSAFRSVLLLVPRAPNNPHWETFLQNVRDLNHKPPINLPPLPPIVSKHHVPISAAYLYDAVMVFAKAMAKVIGMGGSPRNGSAVIQQIRNSKFHSIQGYDVYIDAFGDAEGNYSVLSLTSEFPGRLEQVGDFKMMSDELAYPDFYLKHDINWQLGRVPRDEPECGFDEERCQYEPDWKIATICSVVAAAFSVASVFACRHYLYEQKLARLLWKIEYKDLILVDSVNDIIPPACPKRKSTNPWRFLISSDEPERATLLGNTKGDMKNGESKKSIIIGSLKGTIVAIKHIYRKNVDINRSLKKQLQLRKELNHDNINRFIGASVDPPRVYIIAQFCARGSLADILQNDDLHLDDMFIASLVADLIKGMLFIHESELVFHGNLKSSNCLVDSRWVLQISDFGLHHLMYKDTSPKHDTDTYFKGLLWKAPELLRDISHNIFGSQKGDIYSFALILFETHARKWPWEDTELPPKEIIRKLRGGGEHVIRPDVATLRCEDYIKQCITDCWTENPEARPDFKYVRYRLRPMQQGLKPNIFDNMLAIMEKYANNLEALVAERTEQLSLEKKMTENLLFRMLPRSVANQLKRGYMVAPEHYECASIYFSDIVGFTALSAESTPMQVIDMLNELYTCFDSIIEHYDVYKVETIGDAYMVVSGLPLRNGNHHAGEIASMSLHLLKEIKAFRIRHRPDDTLKLRIGIHSGPCVAGVVGLRMPRYTLFGDTVNTASRMETTGVPLRIHCSLECKLLLDRLGGYKLLERGFVSMKGKGEQFTYFLEDQETSVRIRRISKSDRMSRTESHDSQATDTDHSVVDSKCRVRTRNGHIPKENCMLKLREMSMKYLTSSDYCVHDEKKAECETTQPSNAPDAHQNNNTQSHDYSCAYFREQETMPLMLVKDGNNGYVGPEKADFAEDVV</sequence>
<feature type="domain" description="Guanylate cyclase" evidence="18">
    <location>
        <begin position="852"/>
        <end position="982"/>
    </location>
</feature>
<dbReference type="GO" id="GO:0004672">
    <property type="term" value="F:protein kinase activity"/>
    <property type="evidence" value="ECO:0007669"/>
    <property type="project" value="InterPro"/>
</dbReference>
<dbReference type="InterPro" id="IPR028082">
    <property type="entry name" value="Peripla_BP_I"/>
</dbReference>
<keyword evidence="13 15" id="KW-0141">cGMP biosynthesis</keyword>
<dbReference type="GO" id="GO:0001653">
    <property type="term" value="F:peptide receptor activity"/>
    <property type="evidence" value="ECO:0007669"/>
    <property type="project" value="TreeGrafter"/>
</dbReference>
<keyword evidence="9" id="KW-0472">Membrane</keyword>
<dbReference type="SUPFAM" id="SSF55073">
    <property type="entry name" value="Nucleotide cyclase"/>
    <property type="match status" value="1"/>
</dbReference>
<dbReference type="Pfam" id="PF00211">
    <property type="entry name" value="Guanylate_cyc"/>
    <property type="match status" value="1"/>
</dbReference>
<evidence type="ECO:0000256" key="11">
    <source>
        <dbReference type="ARBA" id="ARBA00023180"/>
    </source>
</evidence>
<evidence type="ECO:0000256" key="16">
    <source>
        <dbReference type="SAM" id="MobiDB-lite"/>
    </source>
</evidence>
<dbReference type="InterPro" id="IPR011009">
    <property type="entry name" value="Kinase-like_dom_sf"/>
</dbReference>
<dbReference type="AlphaFoldDB" id="A0A210QCM5"/>
<evidence type="ECO:0000256" key="9">
    <source>
        <dbReference type="ARBA" id="ARBA00023136"/>
    </source>
</evidence>
<evidence type="ECO:0000313" key="20">
    <source>
        <dbReference type="Proteomes" id="UP000242188"/>
    </source>
</evidence>
<dbReference type="Gene3D" id="1.10.510.10">
    <property type="entry name" value="Transferase(Phosphotransferase) domain 1"/>
    <property type="match status" value="1"/>
</dbReference>
<gene>
    <name evidence="19" type="ORF">KP79_PYT05206</name>
</gene>
<dbReference type="SMART" id="SM00044">
    <property type="entry name" value="CYCc"/>
    <property type="match status" value="1"/>
</dbReference>
<evidence type="ECO:0000256" key="15">
    <source>
        <dbReference type="RuleBase" id="RU003431"/>
    </source>
</evidence>
<evidence type="ECO:0000256" key="5">
    <source>
        <dbReference type="ARBA" id="ARBA00022729"/>
    </source>
</evidence>
<feature type="region of interest" description="Disordered" evidence="16">
    <location>
        <begin position="1038"/>
        <end position="1064"/>
    </location>
</feature>